<keyword evidence="1" id="KW-1133">Transmembrane helix</keyword>
<evidence type="ECO:0000313" key="3">
    <source>
        <dbReference type="Proteomes" id="UP000251485"/>
    </source>
</evidence>
<sequence length="108" mass="11271">MLYGIPQLTAKGDHLSVTVDVTDDWGDAAGDITGKPLSFVVTDDGYSRQVNDTIGQGDSASLPTADSGVGLWSILSFALLGGLILNLMPCVLPVLAMKLGSILHIEKT</sequence>
<dbReference type="Proteomes" id="UP000251485">
    <property type="component" value="Unassembled WGS sequence"/>
</dbReference>
<name>A0A2X2BTY8_PROMI</name>
<keyword evidence="1" id="KW-0472">Membrane</keyword>
<protein>
    <submittedName>
        <fullName evidence="2">Metal resistance protein</fullName>
    </submittedName>
</protein>
<dbReference type="AlphaFoldDB" id="A0A2X2BTY8"/>
<proteinExistence type="predicted"/>
<evidence type="ECO:0000313" key="2">
    <source>
        <dbReference type="EMBL" id="SPY96776.1"/>
    </source>
</evidence>
<feature type="transmembrane region" description="Helical" evidence="1">
    <location>
        <begin position="71"/>
        <end position="97"/>
    </location>
</feature>
<keyword evidence="1" id="KW-0812">Transmembrane</keyword>
<gene>
    <name evidence="2" type="ORF">NCTC10975_02507</name>
</gene>
<accession>A0A2X2BTY8</accession>
<dbReference type="EMBL" id="UAUE01000020">
    <property type="protein sequence ID" value="SPY96776.1"/>
    <property type="molecule type" value="Genomic_DNA"/>
</dbReference>
<reference evidence="2 3" key="1">
    <citation type="submission" date="2018-06" db="EMBL/GenBank/DDBJ databases">
        <authorList>
            <consortium name="Pathogen Informatics"/>
            <person name="Doyle S."/>
        </authorList>
    </citation>
    <scope>NUCLEOTIDE SEQUENCE [LARGE SCALE GENOMIC DNA]</scope>
    <source>
        <strain evidence="2 3">NCTC10975</strain>
    </source>
</reference>
<organism evidence="2 3">
    <name type="scientific">Proteus mirabilis</name>
    <dbReference type="NCBI Taxonomy" id="584"/>
    <lineage>
        <taxon>Bacteria</taxon>
        <taxon>Pseudomonadati</taxon>
        <taxon>Pseudomonadota</taxon>
        <taxon>Gammaproteobacteria</taxon>
        <taxon>Enterobacterales</taxon>
        <taxon>Morganellaceae</taxon>
        <taxon>Proteus</taxon>
    </lineage>
</organism>
<evidence type="ECO:0000256" key="1">
    <source>
        <dbReference type="SAM" id="Phobius"/>
    </source>
</evidence>